<evidence type="ECO:0000313" key="1">
    <source>
        <dbReference type="EMBL" id="KAF3858900.1"/>
    </source>
</evidence>
<protein>
    <submittedName>
        <fullName evidence="1">Uncharacterized protein</fullName>
    </submittedName>
</protein>
<organism evidence="1 2">
    <name type="scientific">Dissostichus mawsoni</name>
    <name type="common">Antarctic cod</name>
    <dbReference type="NCBI Taxonomy" id="36200"/>
    <lineage>
        <taxon>Eukaryota</taxon>
        <taxon>Metazoa</taxon>
        <taxon>Chordata</taxon>
        <taxon>Craniata</taxon>
        <taxon>Vertebrata</taxon>
        <taxon>Euteleostomi</taxon>
        <taxon>Actinopterygii</taxon>
        <taxon>Neopterygii</taxon>
        <taxon>Teleostei</taxon>
        <taxon>Neoteleostei</taxon>
        <taxon>Acanthomorphata</taxon>
        <taxon>Eupercaria</taxon>
        <taxon>Perciformes</taxon>
        <taxon>Notothenioidei</taxon>
        <taxon>Nototheniidae</taxon>
        <taxon>Dissostichus</taxon>
    </lineage>
</organism>
<proteinExistence type="predicted"/>
<keyword evidence="2" id="KW-1185">Reference proteome</keyword>
<reference evidence="1 2" key="1">
    <citation type="submission" date="2020-03" db="EMBL/GenBank/DDBJ databases">
        <title>Dissostichus mawsoni Genome sequencing and assembly.</title>
        <authorList>
            <person name="Park H."/>
        </authorList>
    </citation>
    <scope>NUCLEOTIDE SEQUENCE [LARGE SCALE GENOMIC DNA]</scope>
    <source>
        <strain evidence="1">DM0001</strain>
        <tissue evidence="1">Muscle</tissue>
    </source>
</reference>
<dbReference type="EMBL" id="JAAKFY010000004">
    <property type="protein sequence ID" value="KAF3858900.1"/>
    <property type="molecule type" value="Genomic_DNA"/>
</dbReference>
<accession>A0A7J5ZBF5</accession>
<gene>
    <name evidence="1" type="ORF">F7725_012101</name>
</gene>
<comment type="caution">
    <text evidence="1">The sequence shown here is derived from an EMBL/GenBank/DDBJ whole genome shotgun (WGS) entry which is preliminary data.</text>
</comment>
<dbReference type="Proteomes" id="UP000518266">
    <property type="component" value="Unassembled WGS sequence"/>
</dbReference>
<name>A0A7J5ZBF5_DISMA</name>
<evidence type="ECO:0000313" key="2">
    <source>
        <dbReference type="Proteomes" id="UP000518266"/>
    </source>
</evidence>
<sequence length="127" mass="14340">MDVSTDLEERDMKRVTLCDLASCVKALQLTQGSWIRRHVPVSQHQLTVNDPSPLFSSSVAGCRLPTLFALLTRDTRLFVWCAEGRLVMTALLPDRVLKLHHSAAVDRLLLVKLPLFASVFQHMFCTH</sequence>
<dbReference type="AlphaFoldDB" id="A0A7J5ZBF5"/>